<dbReference type="Proteomes" id="UP000716291">
    <property type="component" value="Unassembled WGS sequence"/>
</dbReference>
<protein>
    <submittedName>
        <fullName evidence="1">Uncharacterized protein</fullName>
    </submittedName>
</protein>
<evidence type="ECO:0000313" key="2">
    <source>
        <dbReference type="Proteomes" id="UP000716291"/>
    </source>
</evidence>
<reference evidence="1" key="1">
    <citation type="journal article" date="2020" name="Microb. Genom.">
        <title>Genetic diversity of clinical and environmental Mucorales isolates obtained from an investigation of mucormycosis cases among solid organ transplant recipients.</title>
        <authorList>
            <person name="Nguyen M.H."/>
            <person name="Kaul D."/>
            <person name="Muto C."/>
            <person name="Cheng S.J."/>
            <person name="Richter R.A."/>
            <person name="Bruno V.M."/>
            <person name="Liu G."/>
            <person name="Beyhan S."/>
            <person name="Sundermann A.J."/>
            <person name="Mounaud S."/>
            <person name="Pasculle A.W."/>
            <person name="Nierman W.C."/>
            <person name="Driscoll E."/>
            <person name="Cumbie R."/>
            <person name="Clancy C.J."/>
            <person name="Dupont C.L."/>
        </authorList>
    </citation>
    <scope>NUCLEOTIDE SEQUENCE</scope>
    <source>
        <strain evidence="1">GL11</strain>
    </source>
</reference>
<accession>A0A9P6WUX0</accession>
<organism evidence="1 2">
    <name type="scientific">Rhizopus oryzae</name>
    <name type="common">Mucormycosis agent</name>
    <name type="synonym">Rhizopus arrhizus var. delemar</name>
    <dbReference type="NCBI Taxonomy" id="64495"/>
    <lineage>
        <taxon>Eukaryota</taxon>
        <taxon>Fungi</taxon>
        <taxon>Fungi incertae sedis</taxon>
        <taxon>Mucoromycota</taxon>
        <taxon>Mucoromycotina</taxon>
        <taxon>Mucoromycetes</taxon>
        <taxon>Mucorales</taxon>
        <taxon>Mucorineae</taxon>
        <taxon>Rhizopodaceae</taxon>
        <taxon>Rhizopus</taxon>
    </lineage>
</organism>
<proteinExistence type="predicted"/>
<dbReference type="EMBL" id="JAANQT010006327">
    <property type="protein sequence ID" value="KAG1291743.1"/>
    <property type="molecule type" value="Genomic_DNA"/>
</dbReference>
<comment type="caution">
    <text evidence="1">The sequence shown here is derived from an EMBL/GenBank/DDBJ whole genome shotgun (WGS) entry which is preliminary data.</text>
</comment>
<gene>
    <name evidence="1" type="ORF">G6F64_013752</name>
</gene>
<evidence type="ECO:0000313" key="1">
    <source>
        <dbReference type="EMBL" id="KAG1291743.1"/>
    </source>
</evidence>
<sequence length="187" mass="21762">MSNNDGTNNERVYTHTEMENIIRSIVEQMEDERETARLSENHIPMEILEELEGISSLQLQENFRRFKKDTRKYQSNEWLVPEKINKSVLPYIKKHSTDTINVINSIQKITENTRFQARVAMEIFEELQGLLHQNPDQQQARRILEGILESSKRLATFGLATAKAQEREAVLIARLNKKLNKKTIAAI</sequence>
<dbReference type="AlphaFoldDB" id="A0A9P6WUX0"/>
<name>A0A9P6WUX0_RHIOR</name>
<keyword evidence="2" id="KW-1185">Reference proteome</keyword>